<feature type="compositionally biased region" description="Basic residues" evidence="1">
    <location>
        <begin position="227"/>
        <end position="249"/>
    </location>
</feature>
<evidence type="ECO:0000256" key="1">
    <source>
        <dbReference type="SAM" id="MobiDB-lite"/>
    </source>
</evidence>
<dbReference type="Pfam" id="PF09428">
    <property type="entry name" value="DUF2011"/>
    <property type="match status" value="1"/>
</dbReference>
<feature type="region of interest" description="Disordered" evidence="1">
    <location>
        <begin position="1"/>
        <end position="27"/>
    </location>
</feature>
<reference evidence="2 3" key="2">
    <citation type="journal article" date="2017" name="Sci. Rep.">
        <title>Ant-infecting Ophiocordyceps genomes reveal a high diversity of potential behavioral manipulation genes and a possible major role for enterotoxins.</title>
        <authorList>
            <person name="de Bekker C."/>
            <person name="Ohm R.A."/>
            <person name="Evans H.C."/>
            <person name="Brachmann A."/>
            <person name="Hughes D.P."/>
        </authorList>
    </citation>
    <scope>NUCLEOTIDE SEQUENCE [LARGE SCALE GENOMIC DNA]</scope>
    <source>
        <strain evidence="2 3">SC16a</strain>
    </source>
</reference>
<feature type="compositionally biased region" description="Basic residues" evidence="1">
    <location>
        <begin position="192"/>
        <end position="208"/>
    </location>
</feature>
<keyword evidence="3" id="KW-1185">Reference proteome</keyword>
<sequence length="278" mass="30621">MFELPEAKRIRREDLETSDDAGRPSVDDAALRASLQSHLARSLGLNLPDAKPATEVCAGATVLLPGTSLAPSARDDENKKDGVHGEFEFRLFSTTGAVPKVVLDVDDETRGEGDIIAKRPLSHYLATNIPAKLRQEYEMACVSGEDVLTRSRCRSWGLELPWKVTTITTIQEAKPAGGAAKDSTAVNEEAKRKRPGKKTRIALRKKERAVKEREQLTAKQEMDKSQHLKNKKMRINRAKKLRKRAKVKEKKLAAVEGDANDVGSDDESDGPDVAEDPC</sequence>
<proteinExistence type="predicted"/>
<dbReference type="OrthoDB" id="5425061at2759"/>
<feature type="compositionally biased region" description="Acidic residues" evidence="1">
    <location>
        <begin position="263"/>
        <end position="278"/>
    </location>
</feature>
<feature type="region of interest" description="Disordered" evidence="1">
    <location>
        <begin position="175"/>
        <end position="278"/>
    </location>
</feature>
<accession>A0A2A9PN68</accession>
<reference evidence="2 3" key="1">
    <citation type="journal article" date="2015" name="BMC Genomics">
        <title>Gene expression during zombie ant biting behavior reflects the complexity underlying fungal parasitic behavioral manipulation.</title>
        <authorList>
            <person name="de Bekker C."/>
            <person name="Ohm R.A."/>
            <person name="Loreto R.G."/>
            <person name="Sebastian A."/>
            <person name="Albert I."/>
            <person name="Merrow M."/>
            <person name="Brachmann A."/>
            <person name="Hughes D.P."/>
        </authorList>
    </citation>
    <scope>NUCLEOTIDE SEQUENCE [LARGE SCALE GENOMIC DNA]</scope>
    <source>
        <strain evidence="2 3">SC16a</strain>
    </source>
</reference>
<dbReference type="AlphaFoldDB" id="A0A2A9PN68"/>
<organism evidence="2 3">
    <name type="scientific">Ophiocordyceps unilateralis</name>
    <name type="common">Zombie-ant fungus</name>
    <name type="synonym">Torrubia unilateralis</name>
    <dbReference type="NCBI Taxonomy" id="268505"/>
    <lineage>
        <taxon>Eukaryota</taxon>
        <taxon>Fungi</taxon>
        <taxon>Dikarya</taxon>
        <taxon>Ascomycota</taxon>
        <taxon>Pezizomycotina</taxon>
        <taxon>Sordariomycetes</taxon>
        <taxon>Hypocreomycetidae</taxon>
        <taxon>Hypocreales</taxon>
        <taxon>Ophiocordycipitaceae</taxon>
        <taxon>Ophiocordyceps</taxon>
    </lineage>
</organism>
<evidence type="ECO:0000313" key="2">
    <source>
        <dbReference type="EMBL" id="PFH62935.1"/>
    </source>
</evidence>
<dbReference type="Proteomes" id="UP000037136">
    <property type="component" value="Unassembled WGS sequence"/>
</dbReference>
<protein>
    <submittedName>
        <fullName evidence="2">Uncharacterized protein</fullName>
    </submittedName>
</protein>
<feature type="compositionally biased region" description="Basic and acidic residues" evidence="1">
    <location>
        <begin position="209"/>
        <end position="226"/>
    </location>
</feature>
<dbReference type="EMBL" id="LAZP02000013">
    <property type="protein sequence ID" value="PFH62935.1"/>
    <property type="molecule type" value="Genomic_DNA"/>
</dbReference>
<dbReference type="STRING" id="268505.A0A2A9PN68"/>
<evidence type="ECO:0000313" key="3">
    <source>
        <dbReference type="Proteomes" id="UP000037136"/>
    </source>
</evidence>
<comment type="caution">
    <text evidence="2">The sequence shown here is derived from an EMBL/GenBank/DDBJ whole genome shotgun (WGS) entry which is preliminary data.</text>
</comment>
<gene>
    <name evidence="2" type="ORF">XA68_10988</name>
</gene>
<name>A0A2A9PN68_OPHUN</name>
<dbReference type="InterPro" id="IPR018555">
    <property type="entry name" value="C630.06c-like"/>
</dbReference>